<name>A0A8E0TSP8_9CAUL</name>
<comment type="caution">
    <text evidence="2">The sequence shown here is derived from an EMBL/GenBank/DDBJ whole genome shotgun (WGS) entry which is preliminary data.</text>
</comment>
<evidence type="ECO:0000259" key="1">
    <source>
        <dbReference type="Pfam" id="PF10502"/>
    </source>
</evidence>
<evidence type="ECO:0000313" key="2">
    <source>
        <dbReference type="EMBL" id="GAD60505.1"/>
    </source>
</evidence>
<keyword evidence="3" id="KW-1185">Reference proteome</keyword>
<dbReference type="GO" id="GO:0006465">
    <property type="term" value="P:signal peptide processing"/>
    <property type="evidence" value="ECO:0007669"/>
    <property type="project" value="InterPro"/>
</dbReference>
<sequence>MAAGLALIGLAAGVHYGLSPAPRLMWNPSASAPVGLWRVHPGAPVSAGDMVLAEAPEAVRWLAAERRYLPANVPLLKRVAAVRGDYVCALDETVYVNGRPVARRRAADPQGRPLPWWRDCRPLRDGEYLLLMDAPDSFDGRYFGPVEAAAIIGRARPLWVR</sequence>
<dbReference type="Pfam" id="PF10502">
    <property type="entry name" value="Peptidase_S26"/>
    <property type="match status" value="1"/>
</dbReference>
<dbReference type="SUPFAM" id="SSF51306">
    <property type="entry name" value="LexA/Signal peptidase"/>
    <property type="match status" value="1"/>
</dbReference>
<keyword evidence="2" id="KW-0645">Protease</keyword>
<dbReference type="Proteomes" id="UP000016569">
    <property type="component" value="Unassembled WGS sequence"/>
</dbReference>
<dbReference type="GO" id="GO:0004252">
    <property type="term" value="F:serine-type endopeptidase activity"/>
    <property type="evidence" value="ECO:0007669"/>
    <property type="project" value="InterPro"/>
</dbReference>
<dbReference type="InterPro" id="IPR019533">
    <property type="entry name" value="Peptidase_S26"/>
</dbReference>
<reference evidence="3" key="1">
    <citation type="journal article" date="2013" name="Genome Announc.">
        <title>Draft Genome Sequence of the Dimorphic Prosthecate Bacterium Brevundimonas abyssalis TAR-001T.</title>
        <authorList>
            <person name="Tsubouchi T."/>
            <person name="Nishi S."/>
            <person name="Usui K."/>
            <person name="Shimane Y."/>
            <person name="Takaki Y."/>
            <person name="Maruyama T."/>
            <person name="Hatada Y."/>
        </authorList>
    </citation>
    <scope>NUCLEOTIDE SEQUENCE [LARGE SCALE GENOMIC DNA]</scope>
    <source>
        <strain evidence="3">TAR-001</strain>
    </source>
</reference>
<dbReference type="InterPro" id="IPR036286">
    <property type="entry name" value="LexA/Signal_pep-like_sf"/>
</dbReference>
<feature type="domain" description="Peptidase S26" evidence="1">
    <location>
        <begin position="8"/>
        <end position="159"/>
    </location>
</feature>
<protein>
    <submittedName>
        <fullName evidence="2">Type IV secretory pathway, protease TraF</fullName>
    </submittedName>
</protein>
<proteinExistence type="predicted"/>
<organism evidence="2 3">
    <name type="scientific">Brevundimonas abyssalis TAR-001</name>
    <dbReference type="NCBI Taxonomy" id="1391729"/>
    <lineage>
        <taxon>Bacteria</taxon>
        <taxon>Pseudomonadati</taxon>
        <taxon>Pseudomonadota</taxon>
        <taxon>Alphaproteobacteria</taxon>
        <taxon>Caulobacterales</taxon>
        <taxon>Caulobacteraceae</taxon>
        <taxon>Brevundimonas</taxon>
    </lineage>
</organism>
<gene>
    <name evidence="2" type="ORF">MBEBAB_2755</name>
</gene>
<keyword evidence="2" id="KW-0378">Hydrolase</keyword>
<dbReference type="EMBL" id="BATC01000081">
    <property type="protein sequence ID" value="GAD60505.1"/>
    <property type="molecule type" value="Genomic_DNA"/>
</dbReference>
<accession>A0A8E0TSP8</accession>
<dbReference type="AlphaFoldDB" id="A0A8E0TSP8"/>
<evidence type="ECO:0000313" key="3">
    <source>
        <dbReference type="Proteomes" id="UP000016569"/>
    </source>
</evidence>
<dbReference type="Gene3D" id="2.10.109.10">
    <property type="entry name" value="Umud Fragment, subunit A"/>
    <property type="match status" value="1"/>
</dbReference>